<name>A0A1A9RQJ0_EIKCO</name>
<sequence length="129" mass="14905">MSKPLPKFVSDELLTGLQKLMMLRLEGAPPADGIKLTASVWVEAIASVNISWAEQLDKGRITAGFTRLFTEIERWPTPKMLIRCLPPRPELPQLEHKKQLTPEEKARGRENLKKLYQIIAEIFERKKQW</sequence>
<dbReference type="RefSeq" id="WP_064105985.1">
    <property type="nucleotide sequence ID" value="NZ_LXSH01000020.1"/>
</dbReference>
<reference evidence="2" key="1">
    <citation type="submission" date="2016-05" db="EMBL/GenBank/DDBJ databases">
        <title>Draft genome of Corynebacterium afermentans subsp. afermentans LCDC 88199T.</title>
        <authorList>
            <person name="Bernier A.-M."/>
            <person name="Bernard K."/>
        </authorList>
    </citation>
    <scope>NUCLEOTIDE SEQUENCE [LARGE SCALE GENOMIC DNA]</scope>
    <source>
        <strain evidence="2">NML120819</strain>
    </source>
</reference>
<dbReference type="Proteomes" id="UP000078103">
    <property type="component" value="Unassembled WGS sequence"/>
</dbReference>
<organism evidence="1 2">
    <name type="scientific">Eikenella corrodens</name>
    <dbReference type="NCBI Taxonomy" id="539"/>
    <lineage>
        <taxon>Bacteria</taxon>
        <taxon>Pseudomonadati</taxon>
        <taxon>Pseudomonadota</taxon>
        <taxon>Betaproteobacteria</taxon>
        <taxon>Neisseriales</taxon>
        <taxon>Neisseriaceae</taxon>
        <taxon>Eikenella</taxon>
    </lineage>
</organism>
<gene>
    <name evidence="1" type="ORF">A7P89_07450</name>
</gene>
<proteinExistence type="predicted"/>
<accession>A0A1A9RQJ0</accession>
<dbReference type="EMBL" id="LXSH01000020">
    <property type="protein sequence ID" value="OAM21650.1"/>
    <property type="molecule type" value="Genomic_DNA"/>
</dbReference>
<comment type="caution">
    <text evidence="1">The sequence shown here is derived from an EMBL/GenBank/DDBJ whole genome shotgun (WGS) entry which is preliminary data.</text>
</comment>
<dbReference type="AlphaFoldDB" id="A0A1A9RQJ0"/>
<evidence type="ECO:0000313" key="2">
    <source>
        <dbReference type="Proteomes" id="UP000078103"/>
    </source>
</evidence>
<evidence type="ECO:0000313" key="1">
    <source>
        <dbReference type="EMBL" id="OAM21650.1"/>
    </source>
</evidence>
<protein>
    <submittedName>
        <fullName evidence="1">Uncharacterized protein</fullName>
    </submittedName>
</protein>